<evidence type="ECO:0000256" key="5">
    <source>
        <dbReference type="ARBA" id="ARBA00023098"/>
    </source>
</evidence>
<dbReference type="CDD" id="cd03352">
    <property type="entry name" value="LbH_LpxD"/>
    <property type="match status" value="1"/>
</dbReference>
<keyword evidence="1" id="KW-0444">Lipid biosynthesis</keyword>
<dbReference type="STRING" id="571298.SAMN04488026_1003111"/>
<dbReference type="Pfam" id="PF14602">
    <property type="entry name" value="Hexapep_2"/>
    <property type="match status" value="1"/>
</dbReference>
<dbReference type="AlphaFoldDB" id="A0A1G8KWU5"/>
<keyword evidence="5" id="KW-0443">Lipid metabolism</keyword>
<dbReference type="GO" id="GO:0016020">
    <property type="term" value="C:membrane"/>
    <property type="evidence" value="ECO:0007669"/>
    <property type="project" value="GOC"/>
</dbReference>
<dbReference type="InterPro" id="IPR001451">
    <property type="entry name" value="Hexapep"/>
</dbReference>
<evidence type="ECO:0000256" key="4">
    <source>
        <dbReference type="ARBA" id="ARBA00022737"/>
    </source>
</evidence>
<dbReference type="Gene3D" id="3.40.1390.10">
    <property type="entry name" value="MurE/MurF, N-terminal domain"/>
    <property type="match status" value="1"/>
</dbReference>
<evidence type="ECO:0000256" key="2">
    <source>
        <dbReference type="ARBA" id="ARBA00022556"/>
    </source>
</evidence>
<dbReference type="PANTHER" id="PTHR43378">
    <property type="entry name" value="UDP-3-O-ACYLGLUCOSAMINE N-ACYLTRANSFERASE"/>
    <property type="match status" value="1"/>
</dbReference>
<dbReference type="Gene3D" id="2.160.10.10">
    <property type="entry name" value="Hexapeptide repeat proteins"/>
    <property type="match status" value="1"/>
</dbReference>
<dbReference type="Pfam" id="PF25087">
    <property type="entry name" value="GMPPB_C"/>
    <property type="match status" value="1"/>
</dbReference>
<evidence type="ECO:0000256" key="1">
    <source>
        <dbReference type="ARBA" id="ARBA00022516"/>
    </source>
</evidence>
<reference evidence="8 9" key="1">
    <citation type="submission" date="2016-10" db="EMBL/GenBank/DDBJ databases">
        <authorList>
            <person name="de Groot N.N."/>
        </authorList>
    </citation>
    <scope>NUCLEOTIDE SEQUENCE [LARGE SCALE GENOMIC DNA]</scope>
    <source>
        <strain evidence="8 9">DSM 25294</strain>
    </source>
</reference>
<keyword evidence="2" id="KW-0441">Lipid A biosynthesis</keyword>
<dbReference type="GO" id="GO:0016410">
    <property type="term" value="F:N-acyltransferase activity"/>
    <property type="evidence" value="ECO:0007669"/>
    <property type="project" value="InterPro"/>
</dbReference>
<organism evidence="8 9">
    <name type="scientific">Aliiruegeria lutimaris</name>
    <dbReference type="NCBI Taxonomy" id="571298"/>
    <lineage>
        <taxon>Bacteria</taxon>
        <taxon>Pseudomonadati</taxon>
        <taxon>Pseudomonadota</taxon>
        <taxon>Alphaproteobacteria</taxon>
        <taxon>Rhodobacterales</taxon>
        <taxon>Roseobacteraceae</taxon>
        <taxon>Aliiruegeria</taxon>
    </lineage>
</organism>
<accession>A0A1G8KWU5</accession>
<dbReference type="SUPFAM" id="SSF51161">
    <property type="entry name" value="Trimeric LpxA-like enzymes"/>
    <property type="match status" value="1"/>
</dbReference>
<evidence type="ECO:0000256" key="6">
    <source>
        <dbReference type="ARBA" id="ARBA00023315"/>
    </source>
</evidence>
<dbReference type="InterPro" id="IPR018357">
    <property type="entry name" value="Hexapep_transf_CS"/>
</dbReference>
<dbReference type="EMBL" id="FNEK01000003">
    <property type="protein sequence ID" value="SDI47833.1"/>
    <property type="molecule type" value="Genomic_DNA"/>
</dbReference>
<dbReference type="RefSeq" id="WP_093148929.1">
    <property type="nucleotide sequence ID" value="NZ_FNEK01000003.1"/>
</dbReference>
<dbReference type="Proteomes" id="UP000199382">
    <property type="component" value="Unassembled WGS sequence"/>
</dbReference>
<dbReference type="InterPro" id="IPR011004">
    <property type="entry name" value="Trimer_LpxA-like_sf"/>
</dbReference>
<keyword evidence="4" id="KW-0677">Repeat</keyword>
<dbReference type="NCBIfam" id="TIGR01853">
    <property type="entry name" value="lipid_A_lpxD"/>
    <property type="match status" value="1"/>
</dbReference>
<keyword evidence="3 8" id="KW-0808">Transferase</keyword>
<evidence type="ECO:0000256" key="3">
    <source>
        <dbReference type="ARBA" id="ARBA00022679"/>
    </source>
</evidence>
<gene>
    <name evidence="8" type="ORF">SAMN04488026_1003111</name>
</gene>
<dbReference type="GO" id="GO:0009245">
    <property type="term" value="P:lipid A biosynthetic process"/>
    <property type="evidence" value="ECO:0007669"/>
    <property type="project" value="UniProtKB-KW"/>
</dbReference>
<evidence type="ECO:0000259" key="7">
    <source>
        <dbReference type="Pfam" id="PF25087"/>
    </source>
</evidence>
<evidence type="ECO:0000313" key="8">
    <source>
        <dbReference type="EMBL" id="SDI47833.1"/>
    </source>
</evidence>
<dbReference type="PANTHER" id="PTHR43378:SF2">
    <property type="entry name" value="UDP-3-O-ACYLGLUCOSAMINE N-ACYLTRANSFERASE 1, MITOCHONDRIAL-RELATED"/>
    <property type="match status" value="1"/>
</dbReference>
<dbReference type="PROSITE" id="PS00101">
    <property type="entry name" value="HEXAPEP_TRANSFERASES"/>
    <property type="match status" value="1"/>
</dbReference>
<keyword evidence="6 8" id="KW-0012">Acyltransferase</keyword>
<feature type="domain" description="Mannose-1-phosphate guanyltransferase C-terminal" evidence="7">
    <location>
        <begin position="103"/>
        <end position="180"/>
    </location>
</feature>
<proteinExistence type="predicted"/>
<name>A0A1G8KWU5_9RHOB</name>
<sequence>MQHTIQNIADTLGAKAVGDASLTISRVSEPASAARDALAIAMAPAYAEGLKEGEARAAILWDGADWEAMGLEAAVLVSRPRYALSGLTKLLDVGPEIAPGIHETAIADPSAKIGDGAAIGPFVVIGRDVVIGVGARIGAHVSIGADCRIGKDALIHAGARIGRNVRIGDRFTCQSGAAIGGDGFSFVTPQASGMEQARGAMSDEVENTGHQWVKIHSLGGVEIGDDVEVGANSTIDAGTIRATRIGNGTKIDNLVMIAHNVVAGENCLFCGLAGVAGSTNIGDRVVMAGQSGAVDNITIGSDVVISAATKVLSNVPSGRVMMGYPATKISSQVESYKALRRLPKLVRDVAELRKVLSKGNGKD</sequence>
<protein>
    <submittedName>
        <fullName evidence="8">UDP-3-O-[3-hydroxymyristoyl] glucosamine N-acyltransferase</fullName>
    </submittedName>
</protein>
<keyword evidence="9" id="KW-1185">Reference proteome</keyword>
<dbReference type="OrthoDB" id="9784739at2"/>
<dbReference type="NCBIfam" id="NF002060">
    <property type="entry name" value="PRK00892.1"/>
    <property type="match status" value="1"/>
</dbReference>
<dbReference type="InterPro" id="IPR056729">
    <property type="entry name" value="GMPPB_C"/>
</dbReference>
<dbReference type="InterPro" id="IPR007691">
    <property type="entry name" value="LpxD"/>
</dbReference>
<evidence type="ECO:0000313" key="9">
    <source>
        <dbReference type="Proteomes" id="UP000199382"/>
    </source>
</evidence>